<name>A0ABX1A0C1_9ACTN</name>
<dbReference type="CDD" id="cd02205">
    <property type="entry name" value="CBS_pair_SF"/>
    <property type="match status" value="1"/>
</dbReference>
<organism evidence="3 4">
    <name type="scientific">Actinacidiphila epipremni</name>
    <dbReference type="NCBI Taxonomy" id="2053013"/>
    <lineage>
        <taxon>Bacteria</taxon>
        <taxon>Bacillati</taxon>
        <taxon>Actinomycetota</taxon>
        <taxon>Actinomycetes</taxon>
        <taxon>Kitasatosporales</taxon>
        <taxon>Streptomycetaceae</taxon>
        <taxon>Actinacidiphila</taxon>
    </lineage>
</organism>
<evidence type="ECO:0000313" key="3">
    <source>
        <dbReference type="EMBL" id="NJP48457.1"/>
    </source>
</evidence>
<dbReference type="EMBL" id="JAATEJ010000068">
    <property type="protein sequence ID" value="NJP48457.1"/>
    <property type="molecule type" value="Genomic_DNA"/>
</dbReference>
<gene>
    <name evidence="3" type="ORF">HCN08_34445</name>
</gene>
<keyword evidence="1" id="KW-0129">CBS domain</keyword>
<dbReference type="Gene3D" id="3.10.580.10">
    <property type="entry name" value="CBS-domain"/>
    <property type="match status" value="1"/>
</dbReference>
<dbReference type="InterPro" id="IPR000644">
    <property type="entry name" value="CBS_dom"/>
</dbReference>
<dbReference type="RefSeq" id="WP_167987324.1">
    <property type="nucleotide sequence ID" value="NZ_JAATEJ010000068.1"/>
</dbReference>
<keyword evidence="4" id="KW-1185">Reference proteome</keyword>
<dbReference type="SUPFAM" id="SSF54631">
    <property type="entry name" value="CBS-domain pair"/>
    <property type="match status" value="1"/>
</dbReference>
<sequence>QVMEPVPTPLDGSAPLAEAAAGLARSAHGVLPVTTADGTYLGVADARTVAETLADGAHDTTPVSTVAHIPRSLTAATGLSDALGALVGTEGAGLPVLDGQNDSLIGWITHQTLLAAMHQATRPLAQP</sequence>
<comment type="caution">
    <text evidence="3">The sequence shown here is derived from an EMBL/GenBank/DDBJ whole genome shotgun (WGS) entry which is preliminary data.</text>
</comment>
<proteinExistence type="predicted"/>
<dbReference type="InterPro" id="IPR046342">
    <property type="entry name" value="CBS_dom_sf"/>
</dbReference>
<dbReference type="PROSITE" id="PS51371">
    <property type="entry name" value="CBS"/>
    <property type="match status" value="1"/>
</dbReference>
<evidence type="ECO:0000313" key="4">
    <source>
        <dbReference type="Proteomes" id="UP000734511"/>
    </source>
</evidence>
<dbReference type="Pfam" id="PF00571">
    <property type="entry name" value="CBS"/>
    <property type="match status" value="1"/>
</dbReference>
<evidence type="ECO:0000259" key="2">
    <source>
        <dbReference type="PROSITE" id="PS51371"/>
    </source>
</evidence>
<evidence type="ECO:0000256" key="1">
    <source>
        <dbReference type="PROSITE-ProRule" id="PRU00703"/>
    </source>
</evidence>
<accession>A0ABX1A0C1</accession>
<feature type="non-terminal residue" evidence="3">
    <location>
        <position position="1"/>
    </location>
</feature>
<dbReference type="Proteomes" id="UP000734511">
    <property type="component" value="Unassembled WGS sequence"/>
</dbReference>
<protein>
    <submittedName>
        <fullName evidence="3">CBS domain-containing protein</fullName>
    </submittedName>
</protein>
<feature type="domain" description="CBS" evidence="2">
    <location>
        <begin position="3"/>
        <end position="60"/>
    </location>
</feature>
<reference evidence="3 4" key="1">
    <citation type="submission" date="2020-03" db="EMBL/GenBank/DDBJ databases">
        <title>WGS of actinomycetes isolated from Thailand.</title>
        <authorList>
            <person name="Thawai C."/>
        </authorList>
    </citation>
    <scope>NUCLEOTIDE SEQUENCE [LARGE SCALE GENOMIC DNA]</scope>
    <source>
        <strain evidence="3 4">PRB2-1</strain>
    </source>
</reference>